<comment type="caution">
    <text evidence="1">The sequence shown here is derived from an EMBL/GenBank/DDBJ whole genome shotgun (WGS) entry which is preliminary data.</text>
</comment>
<evidence type="ECO:0000313" key="2">
    <source>
        <dbReference type="Proteomes" id="UP001476798"/>
    </source>
</evidence>
<proteinExistence type="predicted"/>
<keyword evidence="2" id="KW-1185">Reference proteome</keyword>
<reference evidence="1 2" key="1">
    <citation type="submission" date="2021-06" db="EMBL/GenBank/DDBJ databases">
        <authorList>
            <person name="Palmer J.M."/>
        </authorList>
    </citation>
    <scope>NUCLEOTIDE SEQUENCE [LARGE SCALE GENOMIC DNA]</scope>
    <source>
        <strain evidence="1 2">GA_2019</strain>
        <tissue evidence="1">Muscle</tissue>
    </source>
</reference>
<name>A0ABV0PKY0_9TELE</name>
<sequence length="97" mass="11312">MMHYCEWYDGDCVENNTEAMMDKSKTWSRSIEDLHRGGTLPAHITGNGITRAGRHSTLRYDKQSYRFRSFFVFSVRLKQCDYFEKSHISYDASAASL</sequence>
<protein>
    <submittedName>
        <fullName evidence="1">Uncharacterized protein</fullName>
    </submittedName>
</protein>
<organism evidence="1 2">
    <name type="scientific">Goodea atripinnis</name>
    <dbReference type="NCBI Taxonomy" id="208336"/>
    <lineage>
        <taxon>Eukaryota</taxon>
        <taxon>Metazoa</taxon>
        <taxon>Chordata</taxon>
        <taxon>Craniata</taxon>
        <taxon>Vertebrata</taxon>
        <taxon>Euteleostomi</taxon>
        <taxon>Actinopterygii</taxon>
        <taxon>Neopterygii</taxon>
        <taxon>Teleostei</taxon>
        <taxon>Neoteleostei</taxon>
        <taxon>Acanthomorphata</taxon>
        <taxon>Ovalentaria</taxon>
        <taxon>Atherinomorphae</taxon>
        <taxon>Cyprinodontiformes</taxon>
        <taxon>Goodeidae</taxon>
        <taxon>Goodea</taxon>
    </lineage>
</organism>
<dbReference type="Proteomes" id="UP001476798">
    <property type="component" value="Unassembled WGS sequence"/>
</dbReference>
<accession>A0ABV0PKY0</accession>
<dbReference type="EMBL" id="JAHRIO010080176">
    <property type="protein sequence ID" value="MEQ2184139.1"/>
    <property type="molecule type" value="Genomic_DNA"/>
</dbReference>
<evidence type="ECO:0000313" key="1">
    <source>
        <dbReference type="EMBL" id="MEQ2184139.1"/>
    </source>
</evidence>
<gene>
    <name evidence="1" type="ORF">GOODEAATRI_004872</name>
</gene>